<dbReference type="SUPFAM" id="SSF81631">
    <property type="entry name" value="PAP/OAS1 substrate-binding domain"/>
    <property type="match status" value="1"/>
</dbReference>
<feature type="compositionally biased region" description="Low complexity" evidence="14">
    <location>
        <begin position="376"/>
        <end position="387"/>
    </location>
</feature>
<keyword evidence="7" id="KW-0808">Transferase</keyword>
<dbReference type="SUPFAM" id="SSF81301">
    <property type="entry name" value="Nucleotidyltransferase"/>
    <property type="match status" value="1"/>
</dbReference>
<evidence type="ECO:0000256" key="13">
    <source>
        <dbReference type="ARBA" id="ARBA00038491"/>
    </source>
</evidence>
<evidence type="ECO:0000256" key="8">
    <source>
        <dbReference type="ARBA" id="ARBA00022723"/>
    </source>
</evidence>
<dbReference type="GO" id="GO:0031123">
    <property type="term" value="P:RNA 3'-end processing"/>
    <property type="evidence" value="ECO:0007669"/>
    <property type="project" value="TreeGrafter"/>
</dbReference>
<dbReference type="InterPro" id="IPR054708">
    <property type="entry name" value="MTPAP-like_central"/>
</dbReference>
<dbReference type="PANTHER" id="PTHR12271">
    <property type="entry name" value="POLY A POLYMERASE CID PAP -RELATED"/>
    <property type="match status" value="1"/>
</dbReference>
<proteinExistence type="inferred from homology"/>
<feature type="compositionally biased region" description="Low complexity" evidence="14">
    <location>
        <begin position="56"/>
        <end position="82"/>
    </location>
</feature>
<dbReference type="WBParaSite" id="Gr19_v10_g16534.t1">
    <property type="protein sequence ID" value="Gr19_v10_g16534.t1"/>
    <property type="gene ID" value="Gr19_v10_g16534"/>
</dbReference>
<feature type="region of interest" description="Disordered" evidence="14">
    <location>
        <begin position="1"/>
        <end position="42"/>
    </location>
</feature>
<dbReference type="InterPro" id="IPR043519">
    <property type="entry name" value="NT_sf"/>
</dbReference>
<keyword evidence="11" id="KW-0460">Magnesium</keyword>
<dbReference type="InterPro" id="IPR002058">
    <property type="entry name" value="PAP_assoc"/>
</dbReference>
<feature type="region of interest" description="Disordered" evidence="14">
    <location>
        <begin position="55"/>
        <end position="82"/>
    </location>
</feature>
<evidence type="ECO:0000256" key="5">
    <source>
        <dbReference type="ARBA" id="ARBA00022490"/>
    </source>
</evidence>
<keyword evidence="9" id="KW-0547">Nucleotide-binding</keyword>
<feature type="region of interest" description="Disordered" evidence="14">
    <location>
        <begin position="301"/>
        <end position="362"/>
    </location>
</feature>
<feature type="compositionally biased region" description="Low complexity" evidence="14">
    <location>
        <begin position="308"/>
        <end position="334"/>
    </location>
</feature>
<evidence type="ECO:0000313" key="17">
    <source>
        <dbReference type="Proteomes" id="UP000887572"/>
    </source>
</evidence>
<organism evidence="17 18">
    <name type="scientific">Globodera rostochiensis</name>
    <name type="common">Golden nematode worm</name>
    <name type="synonym">Heterodera rostochiensis</name>
    <dbReference type="NCBI Taxonomy" id="31243"/>
    <lineage>
        <taxon>Eukaryota</taxon>
        <taxon>Metazoa</taxon>
        <taxon>Ecdysozoa</taxon>
        <taxon>Nematoda</taxon>
        <taxon>Chromadorea</taxon>
        <taxon>Rhabditida</taxon>
        <taxon>Tylenchina</taxon>
        <taxon>Tylenchomorpha</taxon>
        <taxon>Tylenchoidea</taxon>
        <taxon>Heteroderidae</taxon>
        <taxon>Heteroderinae</taxon>
        <taxon>Globodera</taxon>
    </lineage>
</organism>
<evidence type="ECO:0000256" key="14">
    <source>
        <dbReference type="SAM" id="MobiDB-lite"/>
    </source>
</evidence>
<dbReference type="Pfam" id="PF22600">
    <property type="entry name" value="MTPAP-like_central"/>
    <property type="match status" value="1"/>
</dbReference>
<dbReference type="Gene3D" id="1.10.1410.10">
    <property type="match status" value="1"/>
</dbReference>
<comment type="subcellular location">
    <subcellularLocation>
        <location evidence="3">Cytoplasm</location>
    </subcellularLocation>
</comment>
<feature type="compositionally biased region" description="Acidic residues" evidence="14">
    <location>
        <begin position="345"/>
        <end position="361"/>
    </location>
</feature>
<protein>
    <recommendedName>
        <fullName evidence="4">polynucleotide adenylyltransferase</fullName>
        <ecNumber evidence="4">2.7.7.19</ecNumber>
    </recommendedName>
</protein>
<keyword evidence="6" id="KW-0507">mRNA processing</keyword>
<feature type="compositionally biased region" description="Low complexity" evidence="14">
    <location>
        <begin position="1"/>
        <end position="36"/>
    </location>
</feature>
<keyword evidence="12" id="KW-0464">Manganese</keyword>
<comment type="cofactor">
    <cofactor evidence="1">
        <name>Mn(2+)</name>
        <dbReference type="ChEBI" id="CHEBI:29035"/>
    </cofactor>
</comment>
<sequence length="912" mass="102251">MAAPLTNNSNTEQQHHQQTNHPQQQQGLSSSSSSGSTTDNSVSFQVPTLLVPQIKPGGAAAQPWPPQRQAVQQQQRPQVPQQQEPQFVVFEFFGQQEQNNLNVQHQQQKLFNKWTPFSPLMSSSRPIVESVVPASSSGVRFATVQLGPDHPSMNSSDYMVSRQRSPHRSSSSRLLFDNPMFRRLPNWHFFGDDRRLVPIPPLIPLLPAMPIERTLLYIAPNESSSRQLLLLAMLDMKRRSEIMGMPAIADNSEVLQMTEDDHDLPTSSSSSLLFLEQSAVSVAAELLPDEDLLLPVVPACPSSTSGVESMSSAEESATTGRSSRSTTPTEGGRSTPDKHHHNAADEDDVDPEHEDDEEDVQTELLTEQHRPDALLASSATDSCASSTPNSPPTFDRRIVRMSRGTRDAVRRLSRRFEEEEEEGEEGEVHVSAVETMAENTFALPQSISPPPSPPVPLAPPTILMMSTAGHTPIHRSRHCSAGSNSAPANNKRSSMNSDEAISRMDVLSERIRDFHYNEDQTHAQLNRKLQLRDQLYYAISPIFPMCGLYIVGSSLNGFGTKRSDLDLCLMITNRDIDQRTDAVVILSSVMRTLESNKIVSEQNLILAKVPILRIKFIGTFHDITVDLNVNNSVAIRNTHLMCYYSSFDWRVRPLVMVVKEWAKRHGINDSACSSFTSYSLVLMVIHFLQCGAQPSVLPNLQQMYPKRFNGRADVRSLNVSLPFEPIPTAMGWQFKEDAALSDLLLGFLRYYAFQFDFDADAISIRMGKKVNRAQVAQNQSPFNTLSQWHCICIEEPFTLSNAAHSVYDERIFQDIKKAFVDSYRELDKQRDLDRFLGTPVEPSTELWASRQLGRGLHLSCRLTHRFVEIEGLICSNGCGIRCHKLLQHILKPYDLGHHCGTGRHRDEKGSDR</sequence>
<evidence type="ECO:0000256" key="9">
    <source>
        <dbReference type="ARBA" id="ARBA00022741"/>
    </source>
</evidence>
<dbReference type="GO" id="GO:0005524">
    <property type="term" value="F:ATP binding"/>
    <property type="evidence" value="ECO:0007669"/>
    <property type="project" value="UniProtKB-KW"/>
</dbReference>
<feature type="domain" description="PAP-associated" evidence="15">
    <location>
        <begin position="740"/>
        <end position="801"/>
    </location>
</feature>
<evidence type="ECO:0000256" key="3">
    <source>
        <dbReference type="ARBA" id="ARBA00004496"/>
    </source>
</evidence>
<evidence type="ECO:0000259" key="15">
    <source>
        <dbReference type="Pfam" id="PF03828"/>
    </source>
</evidence>
<dbReference type="EC" id="2.7.7.19" evidence="4"/>
<evidence type="ECO:0000313" key="18">
    <source>
        <dbReference type="WBParaSite" id="Gr19_v10_g16534.t1"/>
    </source>
</evidence>
<reference evidence="18" key="1">
    <citation type="submission" date="2022-11" db="UniProtKB">
        <authorList>
            <consortium name="WormBaseParasite"/>
        </authorList>
    </citation>
    <scope>IDENTIFICATION</scope>
</reference>
<dbReference type="Pfam" id="PF03828">
    <property type="entry name" value="PAP_assoc"/>
    <property type="match status" value="1"/>
</dbReference>
<evidence type="ECO:0000256" key="10">
    <source>
        <dbReference type="ARBA" id="ARBA00022840"/>
    </source>
</evidence>
<evidence type="ECO:0000256" key="11">
    <source>
        <dbReference type="ARBA" id="ARBA00022842"/>
    </source>
</evidence>
<comment type="cofactor">
    <cofactor evidence="2">
        <name>Mg(2+)</name>
        <dbReference type="ChEBI" id="CHEBI:18420"/>
    </cofactor>
</comment>
<feature type="compositionally biased region" description="Polar residues" evidence="14">
    <location>
        <begin position="481"/>
        <end position="499"/>
    </location>
</feature>
<keyword evidence="5" id="KW-0963">Cytoplasm</keyword>
<evidence type="ECO:0000259" key="16">
    <source>
        <dbReference type="Pfam" id="PF22600"/>
    </source>
</evidence>
<evidence type="ECO:0000256" key="1">
    <source>
        <dbReference type="ARBA" id="ARBA00001936"/>
    </source>
</evidence>
<dbReference type="GO" id="GO:0005737">
    <property type="term" value="C:cytoplasm"/>
    <property type="evidence" value="ECO:0007669"/>
    <property type="project" value="UniProtKB-SubCell"/>
</dbReference>
<dbReference type="PANTHER" id="PTHR12271:SF40">
    <property type="entry name" value="POLY(A) RNA POLYMERASE GLD2"/>
    <property type="match status" value="1"/>
</dbReference>
<evidence type="ECO:0000256" key="2">
    <source>
        <dbReference type="ARBA" id="ARBA00001946"/>
    </source>
</evidence>
<name>A0A914HEZ8_GLORO</name>
<dbReference type="GO" id="GO:0046872">
    <property type="term" value="F:metal ion binding"/>
    <property type="evidence" value="ECO:0007669"/>
    <property type="project" value="UniProtKB-KW"/>
</dbReference>
<evidence type="ECO:0000256" key="12">
    <source>
        <dbReference type="ARBA" id="ARBA00023211"/>
    </source>
</evidence>
<dbReference type="GO" id="GO:0006397">
    <property type="term" value="P:mRNA processing"/>
    <property type="evidence" value="ECO:0007669"/>
    <property type="project" value="UniProtKB-KW"/>
</dbReference>
<feature type="compositionally biased region" description="Basic and acidic residues" evidence="14">
    <location>
        <begin position="394"/>
        <end position="407"/>
    </location>
</feature>
<evidence type="ECO:0000256" key="6">
    <source>
        <dbReference type="ARBA" id="ARBA00022664"/>
    </source>
</evidence>
<comment type="similarity">
    <text evidence="13">Belongs to the DNA polymerase type-B-like family. GLD2 subfamily.</text>
</comment>
<feature type="region of interest" description="Disordered" evidence="14">
    <location>
        <begin position="472"/>
        <end position="499"/>
    </location>
</feature>
<accession>A0A914HEZ8</accession>
<keyword evidence="8" id="KW-0479">Metal-binding</keyword>
<dbReference type="CDD" id="cd05402">
    <property type="entry name" value="NT_PAP_TUTase"/>
    <property type="match status" value="1"/>
</dbReference>
<dbReference type="AlphaFoldDB" id="A0A914HEZ8"/>
<feature type="region of interest" description="Disordered" evidence="14">
    <location>
        <begin position="376"/>
        <end position="407"/>
    </location>
</feature>
<feature type="region of interest" description="Disordered" evidence="14">
    <location>
        <begin position="152"/>
        <end position="171"/>
    </location>
</feature>
<dbReference type="Gene3D" id="3.30.460.10">
    <property type="entry name" value="Beta Polymerase, domain 2"/>
    <property type="match status" value="1"/>
</dbReference>
<keyword evidence="10" id="KW-0067">ATP-binding</keyword>
<dbReference type="FunFam" id="3.30.460.10:FF:000061">
    <property type="entry name" value="Poly(A) RNA polymerase gld-2"/>
    <property type="match status" value="1"/>
</dbReference>
<feature type="domain" description="Poly(A) RNA polymerase mitochondrial-like central palm" evidence="16">
    <location>
        <begin position="507"/>
        <end position="645"/>
    </location>
</feature>
<dbReference type="Proteomes" id="UP000887572">
    <property type="component" value="Unplaced"/>
</dbReference>
<keyword evidence="17" id="KW-1185">Reference proteome</keyword>
<evidence type="ECO:0000256" key="4">
    <source>
        <dbReference type="ARBA" id="ARBA00012388"/>
    </source>
</evidence>
<evidence type="ECO:0000256" key="7">
    <source>
        <dbReference type="ARBA" id="ARBA00022679"/>
    </source>
</evidence>
<dbReference type="GO" id="GO:1990817">
    <property type="term" value="F:poly(A) RNA polymerase activity"/>
    <property type="evidence" value="ECO:0007669"/>
    <property type="project" value="UniProtKB-EC"/>
</dbReference>